<proteinExistence type="inferred from homology"/>
<accession>A0ABT3G133</accession>
<dbReference type="Gene3D" id="3.30.530.20">
    <property type="match status" value="1"/>
</dbReference>
<feature type="domain" description="Activator of Hsp90 ATPase homologue 1/2-like C-terminal" evidence="2">
    <location>
        <begin position="12"/>
        <end position="148"/>
    </location>
</feature>
<dbReference type="CDD" id="cd07814">
    <property type="entry name" value="SRPBCC_CalC_Aha1-like"/>
    <property type="match status" value="1"/>
</dbReference>
<dbReference type="SUPFAM" id="SSF55961">
    <property type="entry name" value="Bet v1-like"/>
    <property type="match status" value="1"/>
</dbReference>
<gene>
    <name evidence="3" type="ORF">OJ996_08215</name>
</gene>
<dbReference type="InterPro" id="IPR013538">
    <property type="entry name" value="ASHA1/2-like_C"/>
</dbReference>
<organism evidence="3 4">
    <name type="scientific">Luteolibacter rhizosphaerae</name>
    <dbReference type="NCBI Taxonomy" id="2989719"/>
    <lineage>
        <taxon>Bacteria</taxon>
        <taxon>Pseudomonadati</taxon>
        <taxon>Verrucomicrobiota</taxon>
        <taxon>Verrucomicrobiia</taxon>
        <taxon>Verrucomicrobiales</taxon>
        <taxon>Verrucomicrobiaceae</taxon>
        <taxon>Luteolibacter</taxon>
    </lineage>
</organism>
<dbReference type="Pfam" id="PF08327">
    <property type="entry name" value="AHSA1"/>
    <property type="match status" value="1"/>
</dbReference>
<dbReference type="EMBL" id="JAPDDR010000004">
    <property type="protein sequence ID" value="MCW1913555.1"/>
    <property type="molecule type" value="Genomic_DNA"/>
</dbReference>
<evidence type="ECO:0000259" key="2">
    <source>
        <dbReference type="Pfam" id="PF08327"/>
    </source>
</evidence>
<dbReference type="RefSeq" id="WP_264513058.1">
    <property type="nucleotide sequence ID" value="NZ_JAPDDR010000004.1"/>
</dbReference>
<dbReference type="InterPro" id="IPR023393">
    <property type="entry name" value="START-like_dom_sf"/>
</dbReference>
<keyword evidence="4" id="KW-1185">Reference proteome</keyword>
<evidence type="ECO:0000256" key="1">
    <source>
        <dbReference type="ARBA" id="ARBA00006817"/>
    </source>
</evidence>
<dbReference type="Proteomes" id="UP001165653">
    <property type="component" value="Unassembled WGS sequence"/>
</dbReference>
<protein>
    <submittedName>
        <fullName evidence="3">SRPBCC domain-containing protein</fullName>
    </submittedName>
</protein>
<comment type="caution">
    <text evidence="3">The sequence shown here is derived from an EMBL/GenBank/DDBJ whole genome shotgun (WGS) entry which is preliminary data.</text>
</comment>
<comment type="similarity">
    <text evidence="1">Belongs to the AHA1 family.</text>
</comment>
<evidence type="ECO:0000313" key="3">
    <source>
        <dbReference type="EMBL" id="MCW1913555.1"/>
    </source>
</evidence>
<evidence type="ECO:0000313" key="4">
    <source>
        <dbReference type="Proteomes" id="UP001165653"/>
    </source>
</evidence>
<sequence length="153" mass="17257">MATIYHQVWIEAPVAKVYAAIATAEGLGKWWAPHTTTVTDDGLVLAHDPGERHGEVKLKVIDLIENERIEWEVISSHPEQSPASGWMGTRILFELDERENPGGWLGMEDGERKLTVLEFRHSGWAEDSPFLGFCNFAWGAVLGMLKEWAEKEE</sequence>
<name>A0ABT3G133_9BACT</name>
<reference evidence="3" key="1">
    <citation type="submission" date="2022-10" db="EMBL/GenBank/DDBJ databases">
        <title>Luteolibacter sp. GHJ8, whole genome shotgun sequencing project.</title>
        <authorList>
            <person name="Zhao G."/>
            <person name="Shen L."/>
        </authorList>
    </citation>
    <scope>NUCLEOTIDE SEQUENCE</scope>
    <source>
        <strain evidence="3">GHJ8</strain>
    </source>
</reference>